<keyword evidence="3" id="KW-1185">Reference proteome</keyword>
<comment type="caution">
    <text evidence="2">The sequence shown here is derived from an EMBL/GenBank/DDBJ whole genome shotgun (WGS) entry which is preliminary data.</text>
</comment>
<gene>
    <name evidence="2" type="ORF">PIB30_014724</name>
</gene>
<dbReference type="Proteomes" id="UP001341840">
    <property type="component" value="Unassembled WGS sequence"/>
</dbReference>
<proteinExistence type="predicted"/>
<sequence length="152" mass="16459">MPPCVLTPVNYSLSINPNFTKPLLGHTKPPLKNLRRLCPRDIDGSATKTQFSRTRTSSLPSHTDVVSAIAPSSVRSSVCRPLPSFVSSEEDYVGSGDGLIEVEVEGESEASSADEKFDDSADDGDHEDYFGFEVEDGNDGATLMPLEGLWDH</sequence>
<protein>
    <submittedName>
        <fullName evidence="2">Uncharacterized protein</fullName>
    </submittedName>
</protein>
<name>A0ABU6W6V1_9FABA</name>
<organism evidence="2 3">
    <name type="scientific">Stylosanthes scabra</name>
    <dbReference type="NCBI Taxonomy" id="79078"/>
    <lineage>
        <taxon>Eukaryota</taxon>
        <taxon>Viridiplantae</taxon>
        <taxon>Streptophyta</taxon>
        <taxon>Embryophyta</taxon>
        <taxon>Tracheophyta</taxon>
        <taxon>Spermatophyta</taxon>
        <taxon>Magnoliopsida</taxon>
        <taxon>eudicotyledons</taxon>
        <taxon>Gunneridae</taxon>
        <taxon>Pentapetalae</taxon>
        <taxon>rosids</taxon>
        <taxon>fabids</taxon>
        <taxon>Fabales</taxon>
        <taxon>Fabaceae</taxon>
        <taxon>Papilionoideae</taxon>
        <taxon>50 kb inversion clade</taxon>
        <taxon>dalbergioids sensu lato</taxon>
        <taxon>Dalbergieae</taxon>
        <taxon>Pterocarpus clade</taxon>
        <taxon>Stylosanthes</taxon>
    </lineage>
</organism>
<reference evidence="2 3" key="1">
    <citation type="journal article" date="2023" name="Plants (Basel)">
        <title>Bridging the Gap: Combining Genomics and Transcriptomics Approaches to Understand Stylosanthes scabra, an Orphan Legume from the Brazilian Caatinga.</title>
        <authorList>
            <person name="Ferreira-Neto J.R.C."/>
            <person name="da Silva M.D."/>
            <person name="Binneck E."/>
            <person name="de Melo N.F."/>
            <person name="da Silva R.H."/>
            <person name="de Melo A.L.T.M."/>
            <person name="Pandolfi V."/>
            <person name="Bustamante F.O."/>
            <person name="Brasileiro-Vidal A.C."/>
            <person name="Benko-Iseppon A.M."/>
        </authorList>
    </citation>
    <scope>NUCLEOTIDE SEQUENCE [LARGE SCALE GENOMIC DNA]</scope>
    <source>
        <tissue evidence="2">Leaves</tissue>
    </source>
</reference>
<feature type="region of interest" description="Disordered" evidence="1">
    <location>
        <begin position="104"/>
        <end position="139"/>
    </location>
</feature>
<accession>A0ABU6W6V1</accession>
<evidence type="ECO:0000313" key="2">
    <source>
        <dbReference type="EMBL" id="MED6180942.1"/>
    </source>
</evidence>
<dbReference type="EMBL" id="JASCZI010181282">
    <property type="protein sequence ID" value="MED6180942.1"/>
    <property type="molecule type" value="Genomic_DNA"/>
</dbReference>
<evidence type="ECO:0000256" key="1">
    <source>
        <dbReference type="SAM" id="MobiDB-lite"/>
    </source>
</evidence>
<evidence type="ECO:0000313" key="3">
    <source>
        <dbReference type="Proteomes" id="UP001341840"/>
    </source>
</evidence>